<dbReference type="PANTHER" id="PTHR30250:SF11">
    <property type="entry name" value="O-ANTIGEN TRANSPORTER-RELATED"/>
    <property type="match status" value="1"/>
</dbReference>
<feature type="transmembrane region" description="Helical" evidence="6">
    <location>
        <begin position="78"/>
        <end position="98"/>
    </location>
</feature>
<gene>
    <name evidence="7" type="ORF">ACFO8Q_21880</name>
</gene>
<dbReference type="Proteomes" id="UP001596002">
    <property type="component" value="Unassembled WGS sequence"/>
</dbReference>
<feature type="transmembrane region" description="Helical" evidence="6">
    <location>
        <begin position="266"/>
        <end position="284"/>
    </location>
</feature>
<keyword evidence="2" id="KW-1003">Cell membrane</keyword>
<evidence type="ECO:0000313" key="7">
    <source>
        <dbReference type="EMBL" id="MFC4769939.1"/>
    </source>
</evidence>
<feature type="transmembrane region" description="Helical" evidence="6">
    <location>
        <begin position="118"/>
        <end position="137"/>
    </location>
</feature>
<feature type="transmembrane region" description="Helical" evidence="6">
    <location>
        <begin position="149"/>
        <end position="169"/>
    </location>
</feature>
<dbReference type="EMBL" id="JBHSHC010000153">
    <property type="protein sequence ID" value="MFC4769939.1"/>
    <property type="molecule type" value="Genomic_DNA"/>
</dbReference>
<dbReference type="PANTHER" id="PTHR30250">
    <property type="entry name" value="PST FAMILY PREDICTED COLANIC ACID TRANSPORTER"/>
    <property type="match status" value="1"/>
</dbReference>
<evidence type="ECO:0000256" key="4">
    <source>
        <dbReference type="ARBA" id="ARBA00022989"/>
    </source>
</evidence>
<evidence type="ECO:0000256" key="2">
    <source>
        <dbReference type="ARBA" id="ARBA00022475"/>
    </source>
</evidence>
<keyword evidence="5 6" id="KW-0472">Membrane</keyword>
<feature type="transmembrane region" description="Helical" evidence="6">
    <location>
        <begin position="395"/>
        <end position="413"/>
    </location>
</feature>
<feature type="transmembrane region" description="Helical" evidence="6">
    <location>
        <begin position="337"/>
        <end position="360"/>
    </location>
</feature>
<organism evidence="7 8">
    <name type="scientific">Effusibacillus consociatus</name>
    <dbReference type="NCBI Taxonomy" id="1117041"/>
    <lineage>
        <taxon>Bacteria</taxon>
        <taxon>Bacillati</taxon>
        <taxon>Bacillota</taxon>
        <taxon>Bacilli</taxon>
        <taxon>Bacillales</taxon>
        <taxon>Alicyclobacillaceae</taxon>
        <taxon>Effusibacillus</taxon>
    </lineage>
</organism>
<feature type="transmembrane region" description="Helical" evidence="6">
    <location>
        <begin position="16"/>
        <end position="44"/>
    </location>
</feature>
<proteinExistence type="predicted"/>
<evidence type="ECO:0000313" key="8">
    <source>
        <dbReference type="Proteomes" id="UP001596002"/>
    </source>
</evidence>
<keyword evidence="8" id="KW-1185">Reference proteome</keyword>
<evidence type="ECO:0000256" key="1">
    <source>
        <dbReference type="ARBA" id="ARBA00004651"/>
    </source>
</evidence>
<feature type="transmembrane region" description="Helical" evidence="6">
    <location>
        <begin position="175"/>
        <end position="197"/>
    </location>
</feature>
<evidence type="ECO:0008006" key="9">
    <source>
        <dbReference type="Google" id="ProtNLM"/>
    </source>
</evidence>
<feature type="transmembrane region" description="Helical" evidence="6">
    <location>
        <begin position="429"/>
        <end position="446"/>
    </location>
</feature>
<dbReference type="RefSeq" id="WP_380029037.1">
    <property type="nucleotide sequence ID" value="NZ_JBHSHC010000153.1"/>
</dbReference>
<comment type="caution">
    <text evidence="7">The sequence shown here is derived from an EMBL/GenBank/DDBJ whole genome shotgun (WGS) entry which is preliminary data.</text>
</comment>
<reference evidence="8" key="1">
    <citation type="journal article" date="2019" name="Int. J. Syst. Evol. Microbiol.">
        <title>The Global Catalogue of Microorganisms (GCM) 10K type strain sequencing project: providing services to taxonomists for standard genome sequencing and annotation.</title>
        <authorList>
            <consortium name="The Broad Institute Genomics Platform"/>
            <consortium name="The Broad Institute Genome Sequencing Center for Infectious Disease"/>
            <person name="Wu L."/>
            <person name="Ma J."/>
        </authorList>
    </citation>
    <scope>NUCLEOTIDE SEQUENCE [LARGE SCALE GENOMIC DNA]</scope>
    <source>
        <strain evidence="8">WYCCWR 12678</strain>
    </source>
</reference>
<name>A0ABV9Q6V0_9BACL</name>
<keyword evidence="4 6" id="KW-1133">Transmembrane helix</keyword>
<comment type="subcellular location">
    <subcellularLocation>
        <location evidence="1">Cell membrane</location>
        <topology evidence="1">Multi-pass membrane protein</topology>
    </subcellularLocation>
</comment>
<dbReference type="InterPro" id="IPR050833">
    <property type="entry name" value="Poly_Biosynth_Transport"/>
</dbReference>
<feature type="transmembrane region" description="Helical" evidence="6">
    <location>
        <begin position="452"/>
        <end position="471"/>
    </location>
</feature>
<accession>A0ABV9Q6V0</accession>
<sequence length="488" mass="53838">MSNLLKAFLKTGGGSVAAILFGVIATKVIAVVSGPAGVGLFSLLRQTQQTLVGLATMQGNTALVQGLSTREDSSQTRYIVTVASLFVLMTGTISLIVWFAAPRLANLILDRADVQSVWLIRGLIPSILFAAAVIFLGGLLNSYRALGRLALVQVFSSAVAAITAFPLVVLVGNPWGLLLLLWVTSFTGLMAGFGFVWRGGWLSPLFANWRRLWDRDAALYFLKFAGVTILTGLIGTGTLLLVRAMFVRHGGLTGAGIFDVAWTLNSTYLMILLGSLGTYYMPVLSATKDIEGRSALIAQVFRIMLILVVPLITVMILGKSAVISLLYTKEFFPALEIIQWMLLGDYLKAIAWVLATPMLAYGDMRMFFKTEFLWNMGMAIGAWLALFVFGQIWIVGIVFVVLYVIYLAFCYWYSKTRHGLRLTIREKSTWIFGLILIIIASALSWNEQSIDWMKVVLFTCILGGFVLSGTAKSERNSLVHYLKRRQRF</sequence>
<evidence type="ECO:0000256" key="3">
    <source>
        <dbReference type="ARBA" id="ARBA00022692"/>
    </source>
</evidence>
<feature type="transmembrane region" description="Helical" evidence="6">
    <location>
        <begin position="296"/>
        <end position="317"/>
    </location>
</feature>
<feature type="transmembrane region" description="Helical" evidence="6">
    <location>
        <begin position="218"/>
        <end position="246"/>
    </location>
</feature>
<feature type="transmembrane region" description="Helical" evidence="6">
    <location>
        <begin position="372"/>
        <end position="389"/>
    </location>
</feature>
<evidence type="ECO:0000256" key="5">
    <source>
        <dbReference type="ARBA" id="ARBA00023136"/>
    </source>
</evidence>
<protein>
    <recommendedName>
        <fullName evidence="9">O-antigen translocase</fullName>
    </recommendedName>
</protein>
<keyword evidence="3 6" id="KW-0812">Transmembrane</keyword>
<evidence type="ECO:0000256" key="6">
    <source>
        <dbReference type="SAM" id="Phobius"/>
    </source>
</evidence>